<evidence type="ECO:0000256" key="1">
    <source>
        <dbReference type="SAM" id="SignalP"/>
    </source>
</evidence>
<feature type="chain" id="PRO_5007100725" description="Extracellular membrane protein CFEM domain-containing protein" evidence="1">
    <location>
        <begin position="18"/>
        <end position="123"/>
    </location>
</feature>
<dbReference type="EMBL" id="LLXE01000062">
    <property type="protein sequence ID" value="KUM63872.1"/>
    <property type="molecule type" value="Genomic_DNA"/>
</dbReference>
<sequence length="123" mass="12957">MQFKLLIAPLLVAIAVAAPAPEGVNGHLAKRTCWELKGEKLKICQDACKAACIVGTAGIAKAACEKACDAGPLKAREDAPSFGKEACDVACEVTCNSTVLALDQKKCLEVCKSHEPQLQHILL</sequence>
<comment type="caution">
    <text evidence="2">The sequence shown here is derived from an EMBL/GenBank/DDBJ whole genome shotgun (WGS) entry which is preliminary data.</text>
</comment>
<dbReference type="Proteomes" id="UP000055045">
    <property type="component" value="Unassembled WGS sequence"/>
</dbReference>
<name>A0A101MNM4_PENFR</name>
<protein>
    <recommendedName>
        <fullName evidence="4">Extracellular membrane protein CFEM domain-containing protein</fullName>
    </recommendedName>
</protein>
<evidence type="ECO:0000313" key="3">
    <source>
        <dbReference type="Proteomes" id="UP000055045"/>
    </source>
</evidence>
<accession>A0A101MNM4</accession>
<keyword evidence="3" id="KW-1185">Reference proteome</keyword>
<dbReference type="AlphaFoldDB" id="A0A101MNM4"/>
<evidence type="ECO:0008006" key="4">
    <source>
        <dbReference type="Google" id="ProtNLM"/>
    </source>
</evidence>
<evidence type="ECO:0000313" key="2">
    <source>
        <dbReference type="EMBL" id="KUM63872.1"/>
    </source>
</evidence>
<keyword evidence="1" id="KW-0732">Signal</keyword>
<feature type="signal peptide" evidence="1">
    <location>
        <begin position="1"/>
        <end position="17"/>
    </location>
</feature>
<proteinExistence type="predicted"/>
<organism evidence="2 3">
    <name type="scientific">Penicillium freii</name>
    <dbReference type="NCBI Taxonomy" id="48697"/>
    <lineage>
        <taxon>Eukaryota</taxon>
        <taxon>Fungi</taxon>
        <taxon>Dikarya</taxon>
        <taxon>Ascomycota</taxon>
        <taxon>Pezizomycotina</taxon>
        <taxon>Eurotiomycetes</taxon>
        <taxon>Eurotiomycetidae</taxon>
        <taxon>Eurotiales</taxon>
        <taxon>Aspergillaceae</taxon>
        <taxon>Penicillium</taxon>
    </lineage>
</organism>
<reference evidence="2 3" key="1">
    <citation type="submission" date="2015-10" db="EMBL/GenBank/DDBJ databases">
        <title>Genome sequencing of Penicillium freii.</title>
        <authorList>
            <person name="Nguyen H.D."/>
            <person name="Visagie C.M."/>
            <person name="Seifert K.A."/>
        </authorList>
    </citation>
    <scope>NUCLEOTIDE SEQUENCE [LARGE SCALE GENOMIC DNA]</scope>
    <source>
        <strain evidence="2 3">DAOM 242723</strain>
    </source>
</reference>
<gene>
    <name evidence="2" type="ORF">ACN42_g3226</name>
</gene>